<organism evidence="1 2">
    <name type="scientific">Aquicella lusitana</name>
    <dbReference type="NCBI Taxonomy" id="254246"/>
    <lineage>
        <taxon>Bacteria</taxon>
        <taxon>Pseudomonadati</taxon>
        <taxon>Pseudomonadota</taxon>
        <taxon>Gammaproteobacteria</taxon>
        <taxon>Legionellales</taxon>
        <taxon>Coxiellaceae</taxon>
        <taxon>Aquicella</taxon>
    </lineage>
</organism>
<evidence type="ECO:0000313" key="1">
    <source>
        <dbReference type="EMBL" id="RDI41711.1"/>
    </source>
</evidence>
<dbReference type="AlphaFoldDB" id="A0A370GDD6"/>
<dbReference type="Proteomes" id="UP000254720">
    <property type="component" value="Unassembled WGS sequence"/>
</dbReference>
<dbReference type="EMBL" id="QQAX01000018">
    <property type="protein sequence ID" value="RDI41711.1"/>
    <property type="molecule type" value="Genomic_DNA"/>
</dbReference>
<sequence length="79" mass="8264">MSDIAIIAALVKGTFLEIGKQQRALGEGLLNAAPGDRTGTPNNSVQYLIAGAEQLINMAKQCDEFIPAASQTSETGKSE</sequence>
<dbReference type="OrthoDB" id="9942129at2"/>
<name>A0A370GDD6_9COXI</name>
<gene>
    <name evidence="1" type="ORF">C8D86_11834</name>
</gene>
<dbReference type="RefSeq" id="WP_114834880.1">
    <property type="nucleotide sequence ID" value="NZ_LR699114.1"/>
</dbReference>
<evidence type="ECO:0000313" key="2">
    <source>
        <dbReference type="Proteomes" id="UP000254720"/>
    </source>
</evidence>
<keyword evidence="2" id="KW-1185">Reference proteome</keyword>
<comment type="caution">
    <text evidence="1">The sequence shown here is derived from an EMBL/GenBank/DDBJ whole genome shotgun (WGS) entry which is preliminary data.</text>
</comment>
<proteinExistence type="predicted"/>
<protein>
    <submittedName>
        <fullName evidence="1">Uncharacterized protein</fullName>
    </submittedName>
</protein>
<reference evidence="1 2" key="1">
    <citation type="submission" date="2018-07" db="EMBL/GenBank/DDBJ databases">
        <title>Genomic Encyclopedia of Type Strains, Phase IV (KMG-IV): sequencing the most valuable type-strain genomes for metagenomic binning, comparative biology and taxonomic classification.</title>
        <authorList>
            <person name="Goeker M."/>
        </authorList>
    </citation>
    <scope>NUCLEOTIDE SEQUENCE [LARGE SCALE GENOMIC DNA]</scope>
    <source>
        <strain evidence="1 2">DSM 16500</strain>
    </source>
</reference>
<accession>A0A370GDD6</accession>